<feature type="site" description="Important for beta-aspartyl-AMP intermediate formation" evidence="10">
    <location>
        <position position="364"/>
    </location>
</feature>
<evidence type="ECO:0000256" key="3">
    <source>
        <dbReference type="ARBA" id="ARBA00012737"/>
    </source>
</evidence>
<dbReference type="EC" id="6.3.5.4" evidence="3"/>
<dbReference type="InterPro" id="IPR001962">
    <property type="entry name" value="Asn_synthase"/>
</dbReference>
<dbReference type="InterPro" id="IPR051786">
    <property type="entry name" value="ASN_synthetase/amidase"/>
</dbReference>
<keyword evidence="13" id="KW-1185">Reference proteome</keyword>
<organism evidence="12 13">
    <name type="scientific">Reichenbachiella agariperforans</name>
    <dbReference type="NCBI Taxonomy" id="156994"/>
    <lineage>
        <taxon>Bacteria</taxon>
        <taxon>Pseudomonadati</taxon>
        <taxon>Bacteroidota</taxon>
        <taxon>Cytophagia</taxon>
        <taxon>Cytophagales</taxon>
        <taxon>Reichenbachiellaceae</taxon>
        <taxon>Reichenbachiella</taxon>
    </lineage>
</organism>
<comment type="pathway">
    <text evidence="1">Amino-acid biosynthesis; L-asparagine biosynthesis; L-asparagine from L-aspartate (L-Gln route): step 1/1.</text>
</comment>
<keyword evidence="8" id="KW-0061">Asparagine biosynthesis</keyword>
<dbReference type="PANTHER" id="PTHR43284">
    <property type="entry name" value="ASPARAGINE SYNTHETASE (GLUTAMINE-HYDROLYZING)"/>
    <property type="match status" value="1"/>
</dbReference>
<dbReference type="RefSeq" id="WP_073121225.1">
    <property type="nucleotide sequence ID" value="NZ_FRAA01000002.1"/>
</dbReference>
<dbReference type="GO" id="GO:0005524">
    <property type="term" value="F:ATP binding"/>
    <property type="evidence" value="ECO:0007669"/>
    <property type="project" value="UniProtKB-KW"/>
</dbReference>
<protein>
    <recommendedName>
        <fullName evidence="3">asparagine synthase (glutamine-hydrolyzing)</fullName>
        <ecNumber evidence="3">6.3.5.4</ecNumber>
    </recommendedName>
</protein>
<evidence type="ECO:0000256" key="6">
    <source>
        <dbReference type="ARBA" id="ARBA00022962"/>
    </source>
</evidence>
<dbReference type="PANTHER" id="PTHR43284:SF1">
    <property type="entry name" value="ASPARAGINE SYNTHETASE"/>
    <property type="match status" value="1"/>
</dbReference>
<feature type="active site" description="For GATase activity" evidence="8">
    <location>
        <position position="2"/>
    </location>
</feature>
<keyword evidence="5 9" id="KW-0067">ATP-binding</keyword>
<dbReference type="GO" id="GO:0004066">
    <property type="term" value="F:asparagine synthase (glutamine-hydrolyzing) activity"/>
    <property type="evidence" value="ECO:0007669"/>
    <property type="project" value="UniProtKB-EC"/>
</dbReference>
<dbReference type="EMBL" id="FRAA01000002">
    <property type="protein sequence ID" value="SHJ96877.1"/>
    <property type="molecule type" value="Genomic_DNA"/>
</dbReference>
<dbReference type="Pfam" id="PF13537">
    <property type="entry name" value="GATase_7"/>
    <property type="match status" value="1"/>
</dbReference>
<dbReference type="Gene3D" id="3.60.20.10">
    <property type="entry name" value="Glutamine Phosphoribosylpyrophosphate, subunit 1, domain 1"/>
    <property type="match status" value="1"/>
</dbReference>
<comment type="similarity">
    <text evidence="2">Belongs to the asparagine synthetase family.</text>
</comment>
<evidence type="ECO:0000313" key="12">
    <source>
        <dbReference type="EMBL" id="SHJ96877.1"/>
    </source>
</evidence>
<dbReference type="GO" id="GO:0006529">
    <property type="term" value="P:asparagine biosynthetic process"/>
    <property type="evidence" value="ECO:0007669"/>
    <property type="project" value="UniProtKB-KW"/>
</dbReference>
<dbReference type="InterPro" id="IPR006426">
    <property type="entry name" value="Asn_synth_AEB"/>
</dbReference>
<comment type="catalytic activity">
    <reaction evidence="7">
        <text>L-aspartate + L-glutamine + ATP + H2O = L-asparagine + L-glutamate + AMP + diphosphate + H(+)</text>
        <dbReference type="Rhea" id="RHEA:12228"/>
        <dbReference type="ChEBI" id="CHEBI:15377"/>
        <dbReference type="ChEBI" id="CHEBI:15378"/>
        <dbReference type="ChEBI" id="CHEBI:29985"/>
        <dbReference type="ChEBI" id="CHEBI:29991"/>
        <dbReference type="ChEBI" id="CHEBI:30616"/>
        <dbReference type="ChEBI" id="CHEBI:33019"/>
        <dbReference type="ChEBI" id="CHEBI:58048"/>
        <dbReference type="ChEBI" id="CHEBI:58359"/>
        <dbReference type="ChEBI" id="CHEBI:456215"/>
        <dbReference type="EC" id="6.3.5.4"/>
    </reaction>
</comment>
<dbReference type="InterPro" id="IPR014729">
    <property type="entry name" value="Rossmann-like_a/b/a_fold"/>
</dbReference>
<dbReference type="InterPro" id="IPR033738">
    <property type="entry name" value="AsnB_N"/>
</dbReference>
<dbReference type="NCBIfam" id="TIGR01536">
    <property type="entry name" value="asn_synth_AEB"/>
    <property type="match status" value="1"/>
</dbReference>
<dbReference type="PIRSF" id="PIRSF001589">
    <property type="entry name" value="Asn_synthetase_glu-h"/>
    <property type="match status" value="1"/>
</dbReference>
<sequence>MCGITGIWAFKESEQAQMEHLEEATERIAHRGPDHHATWRDQNVGLGHRRLSILDTSDHGHQPMQIMDGRYVMVFNGEIFNFLELRQELIAKGIHFHSHTDTEVIMHLYAREGKSCLNRLNGFFALAIYDTHEQSLFVARDRMGIKPLLYWQDESKLLFASEMQSLLAFAIDKQVDQQALHYYLQLNYTPAPLTMVKGIKKLMPGECIEIRNGVAEISTYYELLRSKVRQDLSYEEAKKELAERLEASVKKRMIADVPLGTFLSGGIDSSVITSIAARHTAQLSTFSIGFSDNPFFDETSYAELVAKKCGTNHTTFKLSNEDMLSYMADFVEHIDEPFADSSALPVYILSKKTREHVTVSLSGDGADEIFSGYNKHAAWLKMDQDRYFGKLTTAIRPIADRMPQSRSGKWSNLMRQVIRFDKAKKIAPQERYWFLAALADQGYAQRMMKAPQQQDDYYTQWMSPLADYQNINDMLMGDTKFVLPNDMLKKVDLMSMASSLEVRVPFLDHELVEWVHSLPVEYKINSKMRKRILQDTYRDILPAELYQRPKKGFEMPLLDWLKTALLEELDQTVFNRDKIEAGGQFNWDAVEKLRTKLFSTNPEDSHAQVWALYIFQKWYEKYF</sequence>
<reference evidence="13" key="1">
    <citation type="submission" date="2016-11" db="EMBL/GenBank/DDBJ databases">
        <authorList>
            <person name="Varghese N."/>
            <person name="Submissions S."/>
        </authorList>
    </citation>
    <scope>NUCLEOTIDE SEQUENCE [LARGE SCALE GENOMIC DNA]</scope>
    <source>
        <strain evidence="13">DSM 26134</strain>
    </source>
</reference>
<feature type="binding site" evidence="9">
    <location>
        <begin position="362"/>
        <end position="363"/>
    </location>
    <ligand>
        <name>ATP</name>
        <dbReference type="ChEBI" id="CHEBI:30616"/>
    </ligand>
</feature>
<feature type="binding site" evidence="9">
    <location>
        <position position="101"/>
    </location>
    <ligand>
        <name>L-glutamine</name>
        <dbReference type="ChEBI" id="CHEBI:58359"/>
    </ligand>
</feature>
<evidence type="ECO:0000259" key="11">
    <source>
        <dbReference type="PROSITE" id="PS51278"/>
    </source>
</evidence>
<dbReference type="AlphaFoldDB" id="A0A1M6NM99"/>
<gene>
    <name evidence="12" type="ORF">SAMN04488028_102318</name>
</gene>
<dbReference type="InterPro" id="IPR017932">
    <property type="entry name" value="GATase_2_dom"/>
</dbReference>
<evidence type="ECO:0000256" key="2">
    <source>
        <dbReference type="ARBA" id="ARBA00005752"/>
    </source>
</evidence>
<name>A0A1M6NM99_REIAG</name>
<dbReference type="Gene3D" id="3.40.50.620">
    <property type="entry name" value="HUPs"/>
    <property type="match status" value="1"/>
</dbReference>
<dbReference type="GO" id="GO:0005829">
    <property type="term" value="C:cytosol"/>
    <property type="evidence" value="ECO:0007669"/>
    <property type="project" value="TreeGrafter"/>
</dbReference>
<feature type="binding site" evidence="9">
    <location>
        <position position="288"/>
    </location>
    <ligand>
        <name>ATP</name>
        <dbReference type="ChEBI" id="CHEBI:30616"/>
    </ligand>
</feature>
<dbReference type="CDD" id="cd00712">
    <property type="entry name" value="AsnB"/>
    <property type="match status" value="1"/>
</dbReference>
<dbReference type="Proteomes" id="UP000184474">
    <property type="component" value="Unassembled WGS sequence"/>
</dbReference>
<evidence type="ECO:0000313" key="13">
    <source>
        <dbReference type="Proteomes" id="UP000184474"/>
    </source>
</evidence>
<dbReference type="CDD" id="cd01991">
    <property type="entry name" value="Asn_synthase_B_C"/>
    <property type="match status" value="1"/>
</dbReference>
<dbReference type="SUPFAM" id="SSF52402">
    <property type="entry name" value="Adenine nucleotide alpha hydrolases-like"/>
    <property type="match status" value="1"/>
</dbReference>
<evidence type="ECO:0000256" key="5">
    <source>
        <dbReference type="ARBA" id="ARBA00022840"/>
    </source>
</evidence>
<evidence type="ECO:0000256" key="4">
    <source>
        <dbReference type="ARBA" id="ARBA00022741"/>
    </source>
</evidence>
<dbReference type="SUPFAM" id="SSF56235">
    <property type="entry name" value="N-terminal nucleophile aminohydrolases (Ntn hydrolases)"/>
    <property type="match status" value="1"/>
</dbReference>
<dbReference type="Pfam" id="PF00733">
    <property type="entry name" value="Asn_synthase"/>
    <property type="match status" value="1"/>
</dbReference>
<evidence type="ECO:0000256" key="7">
    <source>
        <dbReference type="ARBA" id="ARBA00048741"/>
    </source>
</evidence>
<keyword evidence="4 9" id="KW-0547">Nucleotide-binding</keyword>
<accession>A0A1M6NM99</accession>
<dbReference type="InterPro" id="IPR029055">
    <property type="entry name" value="Ntn_hydrolases_N"/>
</dbReference>
<keyword evidence="6 8" id="KW-0315">Glutamine amidotransferase</keyword>
<dbReference type="STRING" id="156994.SAMN04488028_102318"/>
<evidence type="ECO:0000256" key="8">
    <source>
        <dbReference type="PIRSR" id="PIRSR001589-1"/>
    </source>
</evidence>
<evidence type="ECO:0000256" key="9">
    <source>
        <dbReference type="PIRSR" id="PIRSR001589-2"/>
    </source>
</evidence>
<dbReference type="PROSITE" id="PS51278">
    <property type="entry name" value="GATASE_TYPE_2"/>
    <property type="match status" value="1"/>
</dbReference>
<evidence type="ECO:0000256" key="10">
    <source>
        <dbReference type="PIRSR" id="PIRSR001589-3"/>
    </source>
</evidence>
<proteinExistence type="inferred from homology"/>
<keyword evidence="8" id="KW-0028">Amino-acid biosynthesis</keyword>
<feature type="domain" description="Glutamine amidotransferase type-2" evidence="11">
    <location>
        <begin position="2"/>
        <end position="213"/>
    </location>
</feature>
<evidence type="ECO:0000256" key="1">
    <source>
        <dbReference type="ARBA" id="ARBA00005187"/>
    </source>
</evidence>